<sequence>MSNKEAPAPVRAIEETEHRDPSAAPPKRRWLVLAVVSGSLLLCGIDLTVLHVAVPSMSRELDPSPAGLLWIVDVYSLTLAALLVTCGTLGDRIGRRRMVLSGFVTFGFASAAAAFSTSTAQLIAARAALGVGAAMIMASTVAIIRVVFTDDRERAVAIGIWTAAHSVGATIGPLVGGLVTAKWGWGAVFLINVPVIVVILAVGARVIPESQNPVPRRWDLASVALSVTGLASVVYALKQAGEHAGVNGVIVITAVAGSLLLYLFVRRQRRIAEPLLDFSLFRERRFTTATLCVIGCFGSYVALLFFLTQWLQQVGEYSPLSAGLALMPLAGANAIGAVTAPWAANRWGNRWALTGALALFATALAAMAAVGDTAHYGVLLVPLLGAGYGAGIVMTLGADSIMSAAQPERSGEAAAIQETSFELGAGLGVAVLGTVLTAVYRTGLPQVPGLGPDGRATAEESFAHAEDLIAHLPSETAQTLLRAAQQAYDQGFTTVLTLAAIGLVVTAAMAAVLLRPPPRRRGDEAALGPQCARVPLHGMNGDDVLTLTSPPWAILIPMSFEMALWPARW</sequence>
<feature type="transmembrane region" description="Helical" evidence="9">
    <location>
        <begin position="185"/>
        <end position="206"/>
    </location>
</feature>
<feature type="region of interest" description="Disordered" evidence="8">
    <location>
        <begin position="1"/>
        <end position="23"/>
    </location>
</feature>
<feature type="transmembrane region" description="Helical" evidence="9">
    <location>
        <begin position="218"/>
        <end position="237"/>
    </location>
</feature>
<dbReference type="SUPFAM" id="SSF103473">
    <property type="entry name" value="MFS general substrate transporter"/>
    <property type="match status" value="1"/>
</dbReference>
<dbReference type="GO" id="GO:0005886">
    <property type="term" value="C:plasma membrane"/>
    <property type="evidence" value="ECO:0007669"/>
    <property type="project" value="UniProtKB-SubCell"/>
</dbReference>
<evidence type="ECO:0000256" key="1">
    <source>
        <dbReference type="ARBA" id="ARBA00004651"/>
    </source>
</evidence>
<feature type="transmembrane region" description="Helical" evidence="9">
    <location>
        <begin position="123"/>
        <end position="148"/>
    </location>
</feature>
<evidence type="ECO:0000256" key="7">
    <source>
        <dbReference type="ARBA" id="ARBA00023251"/>
    </source>
</evidence>
<feature type="transmembrane region" description="Helical" evidence="9">
    <location>
        <begin position="30"/>
        <end position="54"/>
    </location>
</feature>
<keyword evidence="7" id="KW-0046">Antibiotic resistance</keyword>
<dbReference type="Gene3D" id="1.20.1720.10">
    <property type="entry name" value="Multidrug resistance protein D"/>
    <property type="match status" value="1"/>
</dbReference>
<feature type="transmembrane region" description="Helical" evidence="9">
    <location>
        <begin position="376"/>
        <end position="398"/>
    </location>
</feature>
<feature type="transmembrane region" description="Helical" evidence="9">
    <location>
        <begin position="286"/>
        <end position="308"/>
    </location>
</feature>
<feature type="transmembrane region" description="Helical" evidence="9">
    <location>
        <begin position="491"/>
        <end position="514"/>
    </location>
</feature>
<dbReference type="PANTHER" id="PTHR42718:SF47">
    <property type="entry name" value="METHYL VIOLOGEN RESISTANCE PROTEIN SMVA"/>
    <property type="match status" value="1"/>
</dbReference>
<evidence type="ECO:0000313" key="11">
    <source>
        <dbReference type="EMBL" id="MPY56114.1"/>
    </source>
</evidence>
<feature type="transmembrane region" description="Helical" evidence="9">
    <location>
        <begin position="98"/>
        <end position="117"/>
    </location>
</feature>
<dbReference type="CDD" id="cd17321">
    <property type="entry name" value="MFS_MMR_MDR_like"/>
    <property type="match status" value="1"/>
</dbReference>
<keyword evidence="12" id="KW-1185">Reference proteome</keyword>
<evidence type="ECO:0000256" key="2">
    <source>
        <dbReference type="ARBA" id="ARBA00022448"/>
    </source>
</evidence>
<keyword evidence="3" id="KW-1003">Cell membrane</keyword>
<feature type="transmembrane region" description="Helical" evidence="9">
    <location>
        <begin position="320"/>
        <end position="344"/>
    </location>
</feature>
<keyword evidence="2" id="KW-0813">Transport</keyword>
<dbReference type="Proteomes" id="UP000400924">
    <property type="component" value="Unassembled WGS sequence"/>
</dbReference>
<keyword evidence="6 9" id="KW-0472">Membrane</keyword>
<dbReference type="InterPro" id="IPR020846">
    <property type="entry name" value="MFS_dom"/>
</dbReference>
<proteinExistence type="predicted"/>
<gene>
    <name evidence="11" type="ORF">FNH08_02630</name>
</gene>
<evidence type="ECO:0000313" key="12">
    <source>
        <dbReference type="Proteomes" id="UP000400924"/>
    </source>
</evidence>
<dbReference type="Gene3D" id="1.20.1250.20">
    <property type="entry name" value="MFS general substrate transporter like domains"/>
    <property type="match status" value="1"/>
</dbReference>
<evidence type="ECO:0000256" key="8">
    <source>
        <dbReference type="SAM" id="MobiDB-lite"/>
    </source>
</evidence>
<feature type="transmembrane region" description="Helical" evidence="9">
    <location>
        <begin position="351"/>
        <end position="370"/>
    </location>
</feature>
<evidence type="ECO:0000256" key="5">
    <source>
        <dbReference type="ARBA" id="ARBA00022989"/>
    </source>
</evidence>
<evidence type="ECO:0000256" key="4">
    <source>
        <dbReference type="ARBA" id="ARBA00022692"/>
    </source>
</evidence>
<dbReference type="OrthoDB" id="9781469at2"/>
<keyword evidence="4 9" id="KW-0812">Transmembrane</keyword>
<comment type="caution">
    <text evidence="11">The sequence shown here is derived from an EMBL/GenBank/DDBJ whole genome shotgun (WGS) entry which is preliminary data.</text>
</comment>
<dbReference type="GO" id="GO:0046677">
    <property type="term" value="P:response to antibiotic"/>
    <property type="evidence" value="ECO:0007669"/>
    <property type="project" value="UniProtKB-KW"/>
</dbReference>
<dbReference type="InterPro" id="IPR036259">
    <property type="entry name" value="MFS_trans_sf"/>
</dbReference>
<keyword evidence="5 9" id="KW-1133">Transmembrane helix</keyword>
<feature type="compositionally biased region" description="Basic and acidic residues" evidence="8">
    <location>
        <begin position="12"/>
        <end position="21"/>
    </location>
</feature>
<reference evidence="11 12" key="1">
    <citation type="submission" date="2019-07" db="EMBL/GenBank/DDBJ databases">
        <title>New species of Amycolatopsis and Streptomyces.</title>
        <authorList>
            <person name="Duangmal K."/>
            <person name="Teo W.F.A."/>
            <person name="Lipun K."/>
        </authorList>
    </citation>
    <scope>NUCLEOTIDE SEQUENCE [LARGE SCALE GENOMIC DNA]</scope>
    <source>
        <strain evidence="11 12">NBRC 106415</strain>
    </source>
</reference>
<feature type="transmembrane region" description="Helical" evidence="9">
    <location>
        <begin position="243"/>
        <end position="265"/>
    </location>
</feature>
<accession>A0A5N8XAA9</accession>
<feature type="domain" description="Major facilitator superfamily (MFS) profile" evidence="10">
    <location>
        <begin position="32"/>
        <end position="519"/>
    </location>
</feature>
<dbReference type="EMBL" id="VJZC01000008">
    <property type="protein sequence ID" value="MPY56114.1"/>
    <property type="molecule type" value="Genomic_DNA"/>
</dbReference>
<dbReference type="InterPro" id="IPR011701">
    <property type="entry name" value="MFS"/>
</dbReference>
<dbReference type="Pfam" id="PF07690">
    <property type="entry name" value="MFS_1"/>
    <property type="match status" value="1"/>
</dbReference>
<protein>
    <submittedName>
        <fullName evidence="11">MFS transporter</fullName>
    </submittedName>
</protein>
<evidence type="ECO:0000256" key="9">
    <source>
        <dbReference type="SAM" id="Phobius"/>
    </source>
</evidence>
<organism evidence="11 12">
    <name type="scientific">Streptomyces spongiae</name>
    <dbReference type="NCBI Taxonomy" id="565072"/>
    <lineage>
        <taxon>Bacteria</taxon>
        <taxon>Bacillati</taxon>
        <taxon>Actinomycetota</taxon>
        <taxon>Actinomycetes</taxon>
        <taxon>Kitasatosporales</taxon>
        <taxon>Streptomycetaceae</taxon>
        <taxon>Streptomyces</taxon>
    </lineage>
</organism>
<evidence type="ECO:0000256" key="6">
    <source>
        <dbReference type="ARBA" id="ARBA00023136"/>
    </source>
</evidence>
<dbReference type="RefSeq" id="WP_152769593.1">
    <property type="nucleotide sequence ID" value="NZ_VJZC01000008.1"/>
</dbReference>
<feature type="transmembrane region" description="Helical" evidence="9">
    <location>
        <begin position="66"/>
        <end position="86"/>
    </location>
</feature>
<feature type="transmembrane region" description="Helical" evidence="9">
    <location>
        <begin position="155"/>
        <end position="179"/>
    </location>
</feature>
<evidence type="ECO:0000256" key="3">
    <source>
        <dbReference type="ARBA" id="ARBA00022475"/>
    </source>
</evidence>
<dbReference type="PROSITE" id="PS50850">
    <property type="entry name" value="MFS"/>
    <property type="match status" value="1"/>
</dbReference>
<dbReference type="GO" id="GO:0022857">
    <property type="term" value="F:transmembrane transporter activity"/>
    <property type="evidence" value="ECO:0007669"/>
    <property type="project" value="InterPro"/>
</dbReference>
<dbReference type="PANTHER" id="PTHR42718">
    <property type="entry name" value="MAJOR FACILITATOR SUPERFAMILY MULTIDRUG TRANSPORTER MFSC"/>
    <property type="match status" value="1"/>
</dbReference>
<evidence type="ECO:0000259" key="10">
    <source>
        <dbReference type="PROSITE" id="PS50850"/>
    </source>
</evidence>
<feature type="transmembrane region" description="Helical" evidence="9">
    <location>
        <begin position="419"/>
        <end position="440"/>
    </location>
</feature>
<dbReference type="AlphaFoldDB" id="A0A5N8XAA9"/>
<name>A0A5N8XAA9_9ACTN</name>
<comment type="subcellular location">
    <subcellularLocation>
        <location evidence="1">Cell membrane</location>
        <topology evidence="1">Multi-pass membrane protein</topology>
    </subcellularLocation>
</comment>